<gene>
    <name evidence="3" type="ordered locus">SGRA_3497</name>
</gene>
<feature type="region of interest" description="Disordered" evidence="1">
    <location>
        <begin position="63"/>
        <end position="107"/>
    </location>
</feature>
<evidence type="ECO:0000313" key="4">
    <source>
        <dbReference type="Proteomes" id="UP000007519"/>
    </source>
</evidence>
<proteinExistence type="predicted"/>
<organism evidence="3 4">
    <name type="scientific">Saprospira grandis (strain Lewin)</name>
    <dbReference type="NCBI Taxonomy" id="984262"/>
    <lineage>
        <taxon>Bacteria</taxon>
        <taxon>Pseudomonadati</taxon>
        <taxon>Bacteroidota</taxon>
        <taxon>Saprospiria</taxon>
        <taxon>Saprospirales</taxon>
        <taxon>Saprospiraceae</taxon>
        <taxon>Saprospira</taxon>
    </lineage>
</organism>
<accession>H6L057</accession>
<evidence type="ECO:0000256" key="1">
    <source>
        <dbReference type="SAM" id="MobiDB-lite"/>
    </source>
</evidence>
<keyword evidence="2" id="KW-0732">Signal</keyword>
<dbReference type="AlphaFoldDB" id="H6L057"/>
<evidence type="ECO:0000313" key="3">
    <source>
        <dbReference type="EMBL" id="AFC26221.1"/>
    </source>
</evidence>
<dbReference type="HOGENOM" id="CLU_2208227_0_0_10"/>
<protein>
    <recommendedName>
        <fullName evidence="5">Secreted protein</fullName>
    </recommendedName>
</protein>
<dbReference type="STRING" id="984262.SGRA_3497"/>
<dbReference type="Proteomes" id="UP000007519">
    <property type="component" value="Chromosome"/>
</dbReference>
<evidence type="ECO:0000256" key="2">
    <source>
        <dbReference type="SAM" id="SignalP"/>
    </source>
</evidence>
<reference evidence="3 4" key="1">
    <citation type="journal article" date="2012" name="Stand. Genomic Sci.">
        <title>Complete genome sequencing and analysis of Saprospira grandis str. Lewin, a predatory marine bacterium.</title>
        <authorList>
            <person name="Saw J.H."/>
            <person name="Yuryev A."/>
            <person name="Kanbe M."/>
            <person name="Hou S."/>
            <person name="Young A.G."/>
            <person name="Aizawa S."/>
            <person name="Alam M."/>
        </authorList>
    </citation>
    <scope>NUCLEOTIDE SEQUENCE [LARGE SCALE GENOMIC DNA]</scope>
    <source>
        <strain evidence="3 4">Lewin</strain>
    </source>
</reference>
<name>H6L057_SAPGL</name>
<feature type="signal peptide" evidence="2">
    <location>
        <begin position="1"/>
        <end position="26"/>
    </location>
</feature>
<dbReference type="KEGG" id="sgn:SGRA_3497"/>
<evidence type="ECO:0008006" key="5">
    <source>
        <dbReference type="Google" id="ProtNLM"/>
    </source>
</evidence>
<dbReference type="EMBL" id="CP002831">
    <property type="protein sequence ID" value="AFC26221.1"/>
    <property type="molecule type" value="Genomic_DNA"/>
</dbReference>
<sequence length="107" mass="11449">MKALPLLSFALISCYSALFFSAIATAMPLKNAWTSLKFLSKDGRSAGLPFGLAMCSSAAKPQTKAVRPQGRANSELRNVAPAAGRRPQKNRVLGNKQAGNKRLVKNC</sequence>
<feature type="chain" id="PRO_5003604529" description="Secreted protein" evidence="2">
    <location>
        <begin position="27"/>
        <end position="107"/>
    </location>
</feature>
<keyword evidence="4" id="KW-1185">Reference proteome</keyword>